<dbReference type="GO" id="GO:0008234">
    <property type="term" value="F:cysteine-type peptidase activity"/>
    <property type="evidence" value="ECO:0007669"/>
    <property type="project" value="InterPro"/>
</dbReference>
<dbReference type="SUPFAM" id="SSF54001">
    <property type="entry name" value="Cysteine proteinases"/>
    <property type="match status" value="1"/>
</dbReference>
<accession>A0A5P1FHA1</accession>
<dbReference type="InterPro" id="IPR025661">
    <property type="entry name" value="Pept_asp_AS"/>
</dbReference>
<dbReference type="EMBL" id="CM007382">
    <property type="protein sequence ID" value="ONK77686.1"/>
    <property type="molecule type" value="Genomic_DNA"/>
</dbReference>
<feature type="domain" description="Peptidase C1A papain C-terminal" evidence="3">
    <location>
        <begin position="1"/>
        <end position="112"/>
    </location>
</feature>
<comment type="similarity">
    <text evidence="1">Belongs to the peptidase C1 family.</text>
</comment>
<dbReference type="SUPFAM" id="SSF50978">
    <property type="entry name" value="WD40 repeat-like"/>
    <property type="match status" value="1"/>
</dbReference>
<sequence length="275" mass="30930">MKAKEIVANISDFVSVTPKTEAALMEAVAKQPVTVVIEAESKTFMFYKSGVYKGPCGTDLNHVVVAVGYGQVHQSSKYWILRNSWGPSWGEGGYMRLEKDVGPNAGDFDSGVDNQQAPSKYIVWYPDVKTHVLPLYAVTVKMELNLGAMARDIFTWDPMTSMFIFMMWCSNCSFNTSDFSGLWLNVTRFVSQLSAVPLVALSGFGLYELGFLSVAKCIEIELPHIILLIIFSQVTGNQVAKITFHNAVIRVCSWHPYYHMLVSYSWDCQIARWQF</sequence>
<protein>
    <recommendedName>
        <fullName evidence="3">Peptidase C1A papain C-terminal domain-containing protein</fullName>
    </recommendedName>
</protein>
<dbReference type="InterPro" id="IPR000668">
    <property type="entry name" value="Peptidase_C1A_C"/>
</dbReference>
<reference evidence="5" key="1">
    <citation type="journal article" date="2017" name="Nat. Commun.">
        <title>The asparagus genome sheds light on the origin and evolution of a young Y chromosome.</title>
        <authorList>
            <person name="Harkess A."/>
            <person name="Zhou J."/>
            <person name="Xu C."/>
            <person name="Bowers J.E."/>
            <person name="Van der Hulst R."/>
            <person name="Ayyampalayam S."/>
            <person name="Mercati F."/>
            <person name="Riccardi P."/>
            <person name="McKain M.R."/>
            <person name="Kakrana A."/>
            <person name="Tang H."/>
            <person name="Ray J."/>
            <person name="Groenendijk J."/>
            <person name="Arikit S."/>
            <person name="Mathioni S.M."/>
            <person name="Nakano M."/>
            <person name="Shan H."/>
            <person name="Telgmann-Rauber A."/>
            <person name="Kanno A."/>
            <person name="Yue Z."/>
            <person name="Chen H."/>
            <person name="Li W."/>
            <person name="Chen Y."/>
            <person name="Xu X."/>
            <person name="Zhang Y."/>
            <person name="Luo S."/>
            <person name="Chen H."/>
            <person name="Gao J."/>
            <person name="Mao Z."/>
            <person name="Pires J.C."/>
            <person name="Luo M."/>
            <person name="Kudrna D."/>
            <person name="Wing R.A."/>
            <person name="Meyers B.C."/>
            <person name="Yi K."/>
            <person name="Kong H."/>
            <person name="Lavrijsen P."/>
            <person name="Sunseri F."/>
            <person name="Falavigna A."/>
            <person name="Ye Y."/>
            <person name="Leebens-Mack J.H."/>
            <person name="Chen G."/>
        </authorList>
    </citation>
    <scope>NUCLEOTIDE SEQUENCE [LARGE SCALE GENOMIC DNA]</scope>
    <source>
        <strain evidence="5">cv. DH0086</strain>
    </source>
</reference>
<dbReference type="CDD" id="cd02248">
    <property type="entry name" value="Peptidase_C1A"/>
    <property type="match status" value="1"/>
</dbReference>
<dbReference type="PROSITE" id="PS00640">
    <property type="entry name" value="THIOL_PROTEASE_ASN"/>
    <property type="match status" value="1"/>
</dbReference>
<dbReference type="Gene3D" id="3.90.70.10">
    <property type="entry name" value="Cysteine proteinases"/>
    <property type="match status" value="1"/>
</dbReference>
<gene>
    <name evidence="4" type="ORF">A4U43_C02F9430</name>
</gene>
<dbReference type="GO" id="GO:0006508">
    <property type="term" value="P:proteolysis"/>
    <property type="evidence" value="ECO:0007669"/>
    <property type="project" value="InterPro"/>
</dbReference>
<dbReference type="SMART" id="SM00645">
    <property type="entry name" value="Pept_C1"/>
    <property type="match status" value="1"/>
</dbReference>
<evidence type="ECO:0000259" key="3">
    <source>
        <dbReference type="SMART" id="SM00645"/>
    </source>
</evidence>
<evidence type="ECO:0000256" key="2">
    <source>
        <dbReference type="ARBA" id="ARBA00023157"/>
    </source>
</evidence>
<dbReference type="InterPro" id="IPR013128">
    <property type="entry name" value="Peptidase_C1A"/>
</dbReference>
<dbReference type="PANTHER" id="PTHR12411">
    <property type="entry name" value="CYSTEINE PROTEASE FAMILY C1-RELATED"/>
    <property type="match status" value="1"/>
</dbReference>
<dbReference type="InterPro" id="IPR038765">
    <property type="entry name" value="Papain-like_cys_pep_sf"/>
</dbReference>
<name>A0A5P1FHA1_ASPOF</name>
<dbReference type="InterPro" id="IPR036322">
    <property type="entry name" value="WD40_repeat_dom_sf"/>
</dbReference>
<evidence type="ECO:0000313" key="4">
    <source>
        <dbReference type="EMBL" id="ONK77686.1"/>
    </source>
</evidence>
<dbReference type="AlphaFoldDB" id="A0A5P1FHA1"/>
<keyword evidence="5" id="KW-1185">Reference proteome</keyword>
<organism evidence="4 5">
    <name type="scientific">Asparagus officinalis</name>
    <name type="common">Garden asparagus</name>
    <dbReference type="NCBI Taxonomy" id="4686"/>
    <lineage>
        <taxon>Eukaryota</taxon>
        <taxon>Viridiplantae</taxon>
        <taxon>Streptophyta</taxon>
        <taxon>Embryophyta</taxon>
        <taxon>Tracheophyta</taxon>
        <taxon>Spermatophyta</taxon>
        <taxon>Magnoliopsida</taxon>
        <taxon>Liliopsida</taxon>
        <taxon>Asparagales</taxon>
        <taxon>Asparagaceae</taxon>
        <taxon>Asparagoideae</taxon>
        <taxon>Asparagus</taxon>
    </lineage>
</organism>
<evidence type="ECO:0000256" key="1">
    <source>
        <dbReference type="ARBA" id="ARBA00008455"/>
    </source>
</evidence>
<keyword evidence="2" id="KW-1015">Disulfide bond</keyword>
<proteinExistence type="inferred from homology"/>
<dbReference type="InterPro" id="IPR039417">
    <property type="entry name" value="Peptidase_C1A_papain-like"/>
</dbReference>
<dbReference type="Proteomes" id="UP000243459">
    <property type="component" value="Chromosome 2"/>
</dbReference>
<dbReference type="Gramene" id="ONK77686">
    <property type="protein sequence ID" value="ONK77686"/>
    <property type="gene ID" value="A4U43_C02F9430"/>
</dbReference>
<dbReference type="Pfam" id="PF00112">
    <property type="entry name" value="Peptidase_C1"/>
    <property type="match status" value="1"/>
</dbReference>
<evidence type="ECO:0000313" key="5">
    <source>
        <dbReference type="Proteomes" id="UP000243459"/>
    </source>
</evidence>